<dbReference type="Proteomes" id="UP001148185">
    <property type="component" value="Unassembled WGS sequence"/>
</dbReference>
<feature type="chain" id="PRO_5040861029" evidence="1">
    <location>
        <begin position="27"/>
        <end position="381"/>
    </location>
</feature>
<sequence length="381" mass="39590">MASLIRYTLCLMATLAFSFTSLCARAYIYDGIVYPQTPGTTISGASQVPIGYSQMTFTITFPSRIGNGCTASGMGPVPNVGANLFYRPKGSGGLFTLVPVMVDGSLFGFVSCGGASRTSTVVSFSTLGPTAPGEYEIAIAVSWQLCTNCSTIDDYTNIMTVSVGETNRPPTAGNASLVTAEDTVGAVALPIYDPDAGDYHSFQILGGPSVGSAWLSGNVLNYSPPANWSGSTSVTYRAIDSKGAASNAATVFITVNPVNDPPVADAKSLTLNEDTSGSVQLSGSDIDSPAPTVFQIVSAPPTTQGSVSIVGNVLTFTGFKDWNGVTSLTYRAQDNQGAWSLPATVQVTVNPVNDAPVLRTPLKIEARESRPVTIKGVVSKQ</sequence>
<dbReference type="Pfam" id="PF17963">
    <property type="entry name" value="Big_9"/>
    <property type="match status" value="2"/>
</dbReference>
<keyword evidence="1" id="KW-0732">Signal</keyword>
<accession>A0A9X4C6Z3</accession>
<dbReference type="NCBIfam" id="NF012211">
    <property type="entry name" value="tand_rpt_95"/>
    <property type="match status" value="2"/>
</dbReference>
<evidence type="ECO:0000313" key="3">
    <source>
        <dbReference type="Proteomes" id="UP001148185"/>
    </source>
</evidence>
<dbReference type="EMBL" id="JAMDHA010000041">
    <property type="protein sequence ID" value="MDD1011277.1"/>
    <property type="molecule type" value="Genomic_DNA"/>
</dbReference>
<dbReference type="RefSeq" id="WP_158249383.1">
    <property type="nucleotide sequence ID" value="NZ_JAMDHA010000041.1"/>
</dbReference>
<gene>
    <name evidence="2" type="ORF">M5G27_27790</name>
</gene>
<feature type="signal peptide" evidence="1">
    <location>
        <begin position="1"/>
        <end position="26"/>
    </location>
</feature>
<evidence type="ECO:0000313" key="2">
    <source>
        <dbReference type="EMBL" id="MDD1011277.1"/>
    </source>
</evidence>
<name>A0A9X4C6Z3_9PSED</name>
<dbReference type="Gene3D" id="2.60.40.2810">
    <property type="match status" value="2"/>
</dbReference>
<proteinExistence type="predicted"/>
<keyword evidence="3" id="KW-1185">Reference proteome</keyword>
<comment type="caution">
    <text evidence="2">The sequence shown here is derived from an EMBL/GenBank/DDBJ whole genome shotgun (WGS) entry which is preliminary data.</text>
</comment>
<protein>
    <submittedName>
        <fullName evidence="2">Ig-like domain-containing protein</fullName>
    </submittedName>
</protein>
<organism evidence="2 3">
    <name type="scientific">Pseudomonas shahriarae</name>
    <dbReference type="NCBI Taxonomy" id="2745512"/>
    <lineage>
        <taxon>Bacteria</taxon>
        <taxon>Pseudomonadati</taxon>
        <taxon>Pseudomonadota</taxon>
        <taxon>Gammaproteobacteria</taxon>
        <taxon>Pseudomonadales</taxon>
        <taxon>Pseudomonadaceae</taxon>
        <taxon>Pseudomonas</taxon>
    </lineage>
</organism>
<evidence type="ECO:0000256" key="1">
    <source>
        <dbReference type="SAM" id="SignalP"/>
    </source>
</evidence>
<reference evidence="2 3" key="1">
    <citation type="submission" date="2022-05" db="EMBL/GenBank/DDBJ databases">
        <title>Novel Pseudomonas spp. Isolated from a Rainbow Trout Aquaculture Facility.</title>
        <authorList>
            <person name="Testerman T."/>
            <person name="Graf J."/>
        </authorList>
    </citation>
    <scope>NUCLEOTIDE SEQUENCE [LARGE SCALE GENOMIC DNA]</scope>
    <source>
        <strain evidence="2 3">ID1042</strain>
    </source>
</reference>
<dbReference type="AlphaFoldDB" id="A0A9X4C6Z3"/>